<dbReference type="Pfam" id="PF06985">
    <property type="entry name" value="HET"/>
    <property type="match status" value="1"/>
</dbReference>
<evidence type="ECO:0000259" key="2">
    <source>
        <dbReference type="Pfam" id="PF06985"/>
    </source>
</evidence>
<organism evidence="3 4">
    <name type="scientific">Apiospora rasikravindrae</name>
    <dbReference type="NCBI Taxonomy" id="990691"/>
    <lineage>
        <taxon>Eukaryota</taxon>
        <taxon>Fungi</taxon>
        <taxon>Dikarya</taxon>
        <taxon>Ascomycota</taxon>
        <taxon>Pezizomycotina</taxon>
        <taxon>Sordariomycetes</taxon>
        <taxon>Xylariomycetidae</taxon>
        <taxon>Amphisphaeriales</taxon>
        <taxon>Apiosporaceae</taxon>
        <taxon>Apiospora</taxon>
    </lineage>
</organism>
<feature type="domain" description="Heterokaryon incompatibility" evidence="2">
    <location>
        <begin position="44"/>
        <end position="196"/>
    </location>
</feature>
<accession>A0ABR1T9R0</accession>
<comment type="caution">
    <text evidence="3">The sequence shown here is derived from an EMBL/GenBank/DDBJ whole genome shotgun (WGS) entry which is preliminary data.</text>
</comment>
<dbReference type="InterPro" id="IPR010730">
    <property type="entry name" value="HET"/>
</dbReference>
<keyword evidence="4" id="KW-1185">Reference proteome</keyword>
<feature type="region of interest" description="Disordered" evidence="1">
    <location>
        <begin position="444"/>
        <end position="484"/>
    </location>
</feature>
<dbReference type="PANTHER" id="PTHR24148">
    <property type="entry name" value="ANKYRIN REPEAT DOMAIN-CONTAINING PROTEIN 39 HOMOLOG-RELATED"/>
    <property type="match status" value="1"/>
</dbReference>
<evidence type="ECO:0000313" key="3">
    <source>
        <dbReference type="EMBL" id="KAK8043337.1"/>
    </source>
</evidence>
<feature type="compositionally biased region" description="Polar residues" evidence="1">
    <location>
        <begin position="466"/>
        <end position="475"/>
    </location>
</feature>
<reference evidence="3 4" key="1">
    <citation type="submission" date="2023-01" db="EMBL/GenBank/DDBJ databases">
        <title>Analysis of 21 Apiospora genomes using comparative genomics revels a genus with tremendous synthesis potential of carbohydrate active enzymes and secondary metabolites.</title>
        <authorList>
            <person name="Sorensen T."/>
        </authorList>
    </citation>
    <scope>NUCLEOTIDE SEQUENCE [LARGE SCALE GENOMIC DNA]</scope>
    <source>
        <strain evidence="3 4">CBS 33761</strain>
    </source>
</reference>
<name>A0ABR1T9R0_9PEZI</name>
<evidence type="ECO:0000256" key="1">
    <source>
        <dbReference type="SAM" id="MobiDB-lite"/>
    </source>
</evidence>
<gene>
    <name evidence="3" type="ORF">PG993_005767</name>
</gene>
<dbReference type="PANTHER" id="PTHR24148:SF64">
    <property type="entry name" value="HETEROKARYON INCOMPATIBILITY DOMAIN-CONTAINING PROTEIN"/>
    <property type="match status" value="1"/>
</dbReference>
<dbReference type="EMBL" id="JAQQWK010000004">
    <property type="protein sequence ID" value="KAK8043337.1"/>
    <property type="molecule type" value="Genomic_DNA"/>
</dbReference>
<proteinExistence type="predicted"/>
<dbReference type="Proteomes" id="UP001444661">
    <property type="component" value="Unassembled WGS sequence"/>
</dbReference>
<protein>
    <submittedName>
        <fullName evidence="3">HET-domain-containing protein</fullName>
    </submittedName>
</protein>
<dbReference type="InterPro" id="IPR052895">
    <property type="entry name" value="HetReg/Transcr_Mod"/>
</dbReference>
<evidence type="ECO:0000313" key="4">
    <source>
        <dbReference type="Proteomes" id="UP001444661"/>
    </source>
</evidence>
<sequence length="643" mass="72571">MSNFVYEPLTAPDAFRLLVLEPGVPNDALCCRIISTTHSANLDYEALSYTWGRPPTGDEPVPTCLIDGKTMPIRRNLYDALRHLRWRDYERVLWIDALCIDQSNAGERNHQVGRMRDIYSNAETVRVWLGLASKTSSIAMSWIDELASRHRSSLGVPGRLSDSTPERCRRSQTRRWKALRSLLERPYWRRVWIVQEIVLAEKLRLQCGEDESRWEGLVHLLEPRGRKRIFEPRASRDTIGLIRDSLPARIQSLRRVYRLRGCRLQEVLEATRDSLYTDPRDRVYGLLGIADDVGDGRFEVDYSGEANIETMLRGLWKYSVECNKPETVVQSCQYLGQFLDSRDDEKVLMMRITSSQPRQLYNIKGRAVGRIAYLGQPWKTGAEWDKWEIAVGAMHDRFTSTGVGSRYDRFLRATHEFLVSTEYRRLGLVRRKAFSHLFDGSEELDAQPQKQNELITDKDAHKSGGKTDSQASSENEGFGPTARGNFGSWTENAIARLIDLNVVAFIASNGQMGLVPGNVGAAGVRVGDELCQFRDSDVTAVFRRVASRHPNDPEAKSETSPIPGRKPVLVGKGILAKRLNGEGDVDNKVQIRYSRLDDRYALGEAATLDNGWSLGGGTGKATTDDLVTSFDVTGKGLIWLTSW</sequence>